<dbReference type="OMA" id="ILEAHVT"/>
<feature type="compositionally biased region" description="Basic and acidic residues" evidence="1">
    <location>
        <begin position="276"/>
        <end position="291"/>
    </location>
</feature>
<dbReference type="PANTHER" id="PTHR36947:SF1">
    <property type="entry name" value="PH DOMAIN-CONTAINING PROTEIN"/>
    <property type="match status" value="1"/>
</dbReference>
<evidence type="ECO:0000256" key="1">
    <source>
        <dbReference type="SAM" id="MobiDB-lite"/>
    </source>
</evidence>
<dbReference type="Pfam" id="PF24998">
    <property type="entry name" value="DUF7778"/>
    <property type="match status" value="1"/>
</dbReference>
<dbReference type="PANTHER" id="PTHR36947">
    <property type="entry name" value="PROTEIN CBG04364"/>
    <property type="match status" value="1"/>
</dbReference>
<evidence type="ECO:0000313" key="3">
    <source>
        <dbReference type="EnsemblMetazoa" id="CJA19055.1"/>
    </source>
</evidence>
<accession>A0A8R1I9W6</accession>
<feature type="domain" description="DUF7778" evidence="2">
    <location>
        <begin position="23"/>
        <end position="145"/>
    </location>
</feature>
<feature type="region of interest" description="Disordered" evidence="1">
    <location>
        <begin position="267"/>
        <end position="298"/>
    </location>
</feature>
<proteinExistence type="predicted"/>
<dbReference type="EnsemblMetazoa" id="CJA19055.1">
    <property type="protein sequence ID" value="CJA19055.1"/>
    <property type="gene ID" value="WBGene00138259"/>
</dbReference>
<name>A0A8R1I9W6_CAEJA</name>
<evidence type="ECO:0000313" key="4">
    <source>
        <dbReference type="Proteomes" id="UP000005237"/>
    </source>
</evidence>
<dbReference type="InterPro" id="IPR056680">
    <property type="entry name" value="DUF7778"/>
</dbReference>
<reference evidence="3" key="2">
    <citation type="submission" date="2022-06" db="UniProtKB">
        <authorList>
            <consortium name="EnsemblMetazoa"/>
        </authorList>
    </citation>
    <scope>IDENTIFICATION</scope>
    <source>
        <strain evidence="3">DF5081</strain>
    </source>
</reference>
<dbReference type="Proteomes" id="UP000005237">
    <property type="component" value="Unassembled WGS sequence"/>
</dbReference>
<dbReference type="AlphaFoldDB" id="A0A8R1I9W6"/>
<organism evidence="3 4">
    <name type="scientific">Caenorhabditis japonica</name>
    <dbReference type="NCBI Taxonomy" id="281687"/>
    <lineage>
        <taxon>Eukaryota</taxon>
        <taxon>Metazoa</taxon>
        <taxon>Ecdysozoa</taxon>
        <taxon>Nematoda</taxon>
        <taxon>Chromadorea</taxon>
        <taxon>Rhabditida</taxon>
        <taxon>Rhabditina</taxon>
        <taxon>Rhabditomorpha</taxon>
        <taxon>Rhabditoidea</taxon>
        <taxon>Rhabditidae</taxon>
        <taxon>Peloderinae</taxon>
        <taxon>Caenorhabditis</taxon>
    </lineage>
</organism>
<reference evidence="4" key="1">
    <citation type="submission" date="2010-08" db="EMBL/GenBank/DDBJ databases">
        <authorList>
            <consortium name="Caenorhabditis japonica Sequencing Consortium"/>
            <person name="Wilson R.K."/>
        </authorList>
    </citation>
    <scope>NUCLEOTIDE SEQUENCE [LARGE SCALE GENOMIC DNA]</scope>
    <source>
        <strain evidence="4">DF5081</strain>
    </source>
</reference>
<protein>
    <recommendedName>
        <fullName evidence="2">DUF7778 domain-containing protein</fullName>
    </recommendedName>
</protein>
<keyword evidence="4" id="KW-1185">Reference proteome</keyword>
<sequence>MPPSTTVSNERHESLRIAKRLNKFIPLPNIQNWKVHSSDSLHRGRVLCLLRSKRFFLPDDVSSLKMRMATVTKHGFLVLYETADQGLIIDLRAATHILTSCDKYKAKRIKYSRSHIKIRLQRGNVHIFVRDEDVANWTGAILKAHVSTKPLVVRSDTKKENVEIQTTSTETELSTVPDNEIVKVPTSSSSSSSPSEMTSSNSGLITVIERSTPSEESQLPSVRRGTIPVNTLLQKLEKEMPAKKNEDVAKNNTNIFVSSMFVFHSGHPIPGEGMEEDIKKEESKEPKKKEWWMSSLRC</sequence>
<evidence type="ECO:0000259" key="2">
    <source>
        <dbReference type="Pfam" id="PF24998"/>
    </source>
</evidence>